<proteinExistence type="predicted"/>
<gene>
    <name evidence="1" type="ORF">EZS27_011930</name>
</gene>
<protein>
    <submittedName>
        <fullName evidence="1">Uncharacterized protein</fullName>
    </submittedName>
</protein>
<reference evidence="1" key="1">
    <citation type="submission" date="2019-03" db="EMBL/GenBank/DDBJ databases">
        <title>Single cell metagenomics reveals metabolic interactions within the superorganism composed of flagellate Streblomastix strix and complex community of Bacteroidetes bacteria on its surface.</title>
        <authorList>
            <person name="Treitli S.C."/>
            <person name="Kolisko M."/>
            <person name="Husnik F."/>
            <person name="Keeling P."/>
            <person name="Hampl V."/>
        </authorList>
    </citation>
    <scope>NUCLEOTIDE SEQUENCE</scope>
    <source>
        <strain evidence="1">STM</strain>
    </source>
</reference>
<dbReference type="EMBL" id="SNRY01000478">
    <property type="protein sequence ID" value="KAA6340186.1"/>
    <property type="molecule type" value="Genomic_DNA"/>
</dbReference>
<dbReference type="AlphaFoldDB" id="A0A5J4S279"/>
<accession>A0A5J4S279</accession>
<sequence length="60" mass="7443">MKVLKSVRKLLWKVWKMYSRMFDYLFEWVFIPNKLVRLQEMYCIESYTMTSGGVIVRRDE</sequence>
<comment type="caution">
    <text evidence="1">The sequence shown here is derived from an EMBL/GenBank/DDBJ whole genome shotgun (WGS) entry which is preliminary data.</text>
</comment>
<name>A0A5J4S279_9ZZZZ</name>
<evidence type="ECO:0000313" key="1">
    <source>
        <dbReference type="EMBL" id="KAA6340186.1"/>
    </source>
</evidence>
<organism evidence="1">
    <name type="scientific">termite gut metagenome</name>
    <dbReference type="NCBI Taxonomy" id="433724"/>
    <lineage>
        <taxon>unclassified sequences</taxon>
        <taxon>metagenomes</taxon>
        <taxon>organismal metagenomes</taxon>
    </lineage>
</organism>